<evidence type="ECO:0000256" key="4">
    <source>
        <dbReference type="ARBA" id="ARBA00022679"/>
    </source>
</evidence>
<keyword evidence="5" id="KW-0949">S-adenosyl-L-methionine</keyword>
<comment type="catalytic activity">
    <reaction evidence="8">
        <text>guanosine(9) in tRNA + S-adenosyl-L-methionine = N(1)-methylguanosine(9) in tRNA + S-adenosyl-L-homocysteine + H(+)</text>
        <dbReference type="Rhea" id="RHEA:43156"/>
        <dbReference type="Rhea" id="RHEA-COMP:10367"/>
        <dbReference type="Rhea" id="RHEA-COMP:10368"/>
        <dbReference type="ChEBI" id="CHEBI:15378"/>
        <dbReference type="ChEBI" id="CHEBI:57856"/>
        <dbReference type="ChEBI" id="CHEBI:59789"/>
        <dbReference type="ChEBI" id="CHEBI:73542"/>
        <dbReference type="ChEBI" id="CHEBI:74269"/>
        <dbReference type="EC" id="2.1.1.221"/>
    </reaction>
</comment>
<evidence type="ECO:0000313" key="11">
    <source>
        <dbReference type="EMBL" id="KAJ3226534.1"/>
    </source>
</evidence>
<protein>
    <recommendedName>
        <fullName evidence="2">tRNA (guanine(9)-N1)-methyltransferase</fullName>
        <ecNumber evidence="1">2.1.1.221</ecNumber>
    </recommendedName>
    <alternativeName>
        <fullName evidence="7">tRNA methyltransferase 10</fullName>
    </alternativeName>
    <alternativeName>
        <fullName evidence="6">tRNA(m1G9)-methyltransferase</fullName>
    </alternativeName>
</protein>
<dbReference type="InterPro" id="IPR038459">
    <property type="entry name" value="MT_TRM10-typ_sf"/>
</dbReference>
<dbReference type="Proteomes" id="UP001211065">
    <property type="component" value="Unassembled WGS sequence"/>
</dbReference>
<evidence type="ECO:0000256" key="3">
    <source>
        <dbReference type="ARBA" id="ARBA00022603"/>
    </source>
</evidence>
<evidence type="ECO:0000256" key="7">
    <source>
        <dbReference type="ARBA" id="ARBA00032166"/>
    </source>
</evidence>
<dbReference type="GO" id="GO:0000049">
    <property type="term" value="F:tRNA binding"/>
    <property type="evidence" value="ECO:0007669"/>
    <property type="project" value="TreeGrafter"/>
</dbReference>
<reference evidence="11" key="1">
    <citation type="submission" date="2020-05" db="EMBL/GenBank/DDBJ databases">
        <title>Phylogenomic resolution of chytrid fungi.</title>
        <authorList>
            <person name="Stajich J.E."/>
            <person name="Amses K."/>
            <person name="Simmons R."/>
            <person name="Seto K."/>
            <person name="Myers J."/>
            <person name="Bonds A."/>
            <person name="Quandt C.A."/>
            <person name="Barry K."/>
            <person name="Liu P."/>
            <person name="Grigoriev I."/>
            <person name="Longcore J.E."/>
            <person name="James T.Y."/>
        </authorList>
    </citation>
    <scope>NUCLEOTIDE SEQUENCE</scope>
    <source>
        <strain evidence="11">JEL0476</strain>
    </source>
</reference>
<proteinExistence type="predicted"/>
<evidence type="ECO:0000256" key="1">
    <source>
        <dbReference type="ARBA" id="ARBA00012797"/>
    </source>
</evidence>
<evidence type="ECO:0000256" key="8">
    <source>
        <dbReference type="ARBA" id="ARBA00048434"/>
    </source>
</evidence>
<dbReference type="EMBL" id="JADGJW010000034">
    <property type="protein sequence ID" value="KAJ3226534.1"/>
    <property type="molecule type" value="Genomic_DNA"/>
</dbReference>
<evidence type="ECO:0000256" key="9">
    <source>
        <dbReference type="SAM" id="Coils"/>
    </source>
</evidence>
<dbReference type="GO" id="GO:0002939">
    <property type="term" value="P:tRNA N1-guanine methylation"/>
    <property type="evidence" value="ECO:0007669"/>
    <property type="project" value="TreeGrafter"/>
</dbReference>
<dbReference type="GO" id="GO:0052905">
    <property type="term" value="F:tRNA (guanosine(9)-N1)-methyltransferase activity"/>
    <property type="evidence" value="ECO:0007669"/>
    <property type="project" value="UniProtKB-EC"/>
</dbReference>
<dbReference type="Gene3D" id="3.40.1280.30">
    <property type="match status" value="1"/>
</dbReference>
<dbReference type="PROSITE" id="PS51675">
    <property type="entry name" value="SAM_MT_TRM10"/>
    <property type="match status" value="1"/>
</dbReference>
<evidence type="ECO:0000313" key="12">
    <source>
        <dbReference type="Proteomes" id="UP001211065"/>
    </source>
</evidence>
<dbReference type="InterPro" id="IPR007356">
    <property type="entry name" value="tRNA_m1G_MeTrfase_euk"/>
</dbReference>
<keyword evidence="12" id="KW-1185">Reference proteome</keyword>
<keyword evidence="3" id="KW-0489">Methyltransferase</keyword>
<keyword evidence="4" id="KW-0808">Transferase</keyword>
<dbReference type="AlphaFoldDB" id="A0AAD5U6X2"/>
<dbReference type="PANTHER" id="PTHR13563">
    <property type="entry name" value="TRNA (GUANINE-9-) METHYLTRANSFERASE"/>
    <property type="match status" value="1"/>
</dbReference>
<accession>A0AAD5U6X2</accession>
<keyword evidence="9" id="KW-0175">Coiled coil</keyword>
<dbReference type="GO" id="GO:0005634">
    <property type="term" value="C:nucleus"/>
    <property type="evidence" value="ECO:0007669"/>
    <property type="project" value="TreeGrafter"/>
</dbReference>
<evidence type="ECO:0000256" key="5">
    <source>
        <dbReference type="ARBA" id="ARBA00022691"/>
    </source>
</evidence>
<feature type="coiled-coil region" evidence="9">
    <location>
        <begin position="56"/>
        <end position="83"/>
    </location>
</feature>
<gene>
    <name evidence="11" type="primary">TRM10</name>
    <name evidence="11" type="ORF">HK099_004710</name>
</gene>
<feature type="domain" description="SAM-dependent MTase TRM10-type" evidence="10">
    <location>
        <begin position="98"/>
        <end position="322"/>
    </location>
</feature>
<evidence type="ECO:0000256" key="2">
    <source>
        <dbReference type="ARBA" id="ARBA00020451"/>
    </source>
</evidence>
<dbReference type="EC" id="2.1.1.221" evidence="1"/>
<dbReference type="PANTHER" id="PTHR13563:SF13">
    <property type="entry name" value="TRNA METHYLTRANSFERASE 10 HOMOLOG A"/>
    <property type="match status" value="1"/>
</dbReference>
<name>A0AAD5U6X2_9FUNG</name>
<sequence>MEISQKELQLKHLPSELKKNELMKEIELELKSKNALIGSSATPQISKNKLKKLLKVKMFEESKDEYRQRKKEKKKKKKDLTCKDIGTLTSQGIEPPVKKRRYAEKNQPQSNLTVCLDASFDHLMTHSELNSTSTQITRCYSSNKFSKTASKLYITSFSSALKSRMVVVNPFFEAWNPKHINFTELNYLEFFNSNDVDSNADDSKNKNFDDAPTYSEINSVEYKKKFIYLTADSENYLEELFDDKIYIIGGIVDRNRHKNLCLNKAVEQGIKHGKLPISKYIDMESRQVLTINHVYEIILKYLENRDWKEAFDAIIPKRKGAKLKDNTLSENSQANMEGEFCIEDYEGDDKIVQNSTN</sequence>
<comment type="caution">
    <text evidence="11">The sequence shown here is derived from an EMBL/GenBank/DDBJ whole genome shotgun (WGS) entry which is preliminary data.</text>
</comment>
<organism evidence="11 12">
    <name type="scientific">Clydaea vesicula</name>
    <dbReference type="NCBI Taxonomy" id="447962"/>
    <lineage>
        <taxon>Eukaryota</taxon>
        <taxon>Fungi</taxon>
        <taxon>Fungi incertae sedis</taxon>
        <taxon>Chytridiomycota</taxon>
        <taxon>Chytridiomycota incertae sedis</taxon>
        <taxon>Chytridiomycetes</taxon>
        <taxon>Lobulomycetales</taxon>
        <taxon>Lobulomycetaceae</taxon>
        <taxon>Clydaea</taxon>
    </lineage>
</organism>
<evidence type="ECO:0000259" key="10">
    <source>
        <dbReference type="PROSITE" id="PS51675"/>
    </source>
</evidence>
<dbReference type="InterPro" id="IPR028564">
    <property type="entry name" value="MT_TRM10-typ"/>
</dbReference>
<evidence type="ECO:0000256" key="6">
    <source>
        <dbReference type="ARBA" id="ARBA00031792"/>
    </source>
</evidence>